<evidence type="ECO:0000256" key="1">
    <source>
        <dbReference type="ARBA" id="ARBA00004651"/>
    </source>
</evidence>
<dbReference type="GO" id="GO:0015171">
    <property type="term" value="F:amino acid transmembrane transporter activity"/>
    <property type="evidence" value="ECO:0007669"/>
    <property type="project" value="TreeGrafter"/>
</dbReference>
<dbReference type="PIRSF" id="PIRSF006324">
    <property type="entry name" value="LeuE"/>
    <property type="match status" value="1"/>
</dbReference>
<protein>
    <submittedName>
        <fullName evidence="7">Lysine transporter LysE</fullName>
    </submittedName>
</protein>
<dbReference type="PANTHER" id="PTHR30086">
    <property type="entry name" value="ARGININE EXPORTER PROTEIN ARGO"/>
    <property type="match status" value="1"/>
</dbReference>
<dbReference type="Proteomes" id="UP000250790">
    <property type="component" value="Unassembled WGS sequence"/>
</dbReference>
<feature type="transmembrane region" description="Helical" evidence="6">
    <location>
        <begin position="42"/>
        <end position="68"/>
    </location>
</feature>
<reference evidence="7 8" key="1">
    <citation type="submission" date="2017-04" db="EMBL/GenBank/DDBJ databases">
        <title>Unexpected and diverse lifestyles within the genus Limnohabitans.</title>
        <authorList>
            <person name="Kasalicky V."/>
            <person name="Mehrshad M."/>
            <person name="Andrei S.-A."/>
            <person name="Salcher M."/>
            <person name="Kratochvilova H."/>
            <person name="Simek K."/>
            <person name="Ghai R."/>
        </authorList>
    </citation>
    <scope>NUCLEOTIDE SEQUENCE [LARGE SCALE GENOMIC DNA]</scope>
    <source>
        <strain evidence="7 8">II-B4</strain>
    </source>
</reference>
<dbReference type="GO" id="GO:0005886">
    <property type="term" value="C:plasma membrane"/>
    <property type="evidence" value="ECO:0007669"/>
    <property type="project" value="UniProtKB-SubCell"/>
</dbReference>
<dbReference type="InterPro" id="IPR001123">
    <property type="entry name" value="LeuE-type"/>
</dbReference>
<evidence type="ECO:0000256" key="3">
    <source>
        <dbReference type="ARBA" id="ARBA00022692"/>
    </source>
</evidence>
<keyword evidence="8" id="KW-1185">Reference proteome</keyword>
<proteinExistence type="predicted"/>
<evidence type="ECO:0000256" key="2">
    <source>
        <dbReference type="ARBA" id="ARBA00022475"/>
    </source>
</evidence>
<comment type="caution">
    <text evidence="7">The sequence shown here is derived from an EMBL/GenBank/DDBJ whole genome shotgun (WGS) entry which is preliminary data.</text>
</comment>
<dbReference type="OrthoDB" id="9784202at2"/>
<feature type="transmembrane region" description="Helical" evidence="6">
    <location>
        <begin position="163"/>
        <end position="188"/>
    </location>
</feature>
<feature type="transmembrane region" description="Helical" evidence="6">
    <location>
        <begin position="75"/>
        <end position="93"/>
    </location>
</feature>
<dbReference type="AlphaFoldDB" id="A0A315FLK9"/>
<evidence type="ECO:0000313" key="7">
    <source>
        <dbReference type="EMBL" id="PUE54067.1"/>
    </source>
</evidence>
<evidence type="ECO:0000256" key="4">
    <source>
        <dbReference type="ARBA" id="ARBA00022989"/>
    </source>
</evidence>
<evidence type="ECO:0000313" key="8">
    <source>
        <dbReference type="Proteomes" id="UP000250790"/>
    </source>
</evidence>
<evidence type="ECO:0000256" key="6">
    <source>
        <dbReference type="SAM" id="Phobius"/>
    </source>
</evidence>
<dbReference type="EMBL" id="NESN01000002">
    <property type="protein sequence ID" value="PUE54067.1"/>
    <property type="molecule type" value="Genomic_DNA"/>
</dbReference>
<keyword evidence="3 6" id="KW-0812">Transmembrane</keyword>
<evidence type="ECO:0000256" key="5">
    <source>
        <dbReference type="ARBA" id="ARBA00023136"/>
    </source>
</evidence>
<name>A0A315FLK9_9BURK</name>
<dbReference type="PANTHER" id="PTHR30086:SF20">
    <property type="entry name" value="ARGININE EXPORTER PROTEIN ARGO-RELATED"/>
    <property type="match status" value="1"/>
</dbReference>
<keyword evidence="5 6" id="KW-0472">Membrane</keyword>
<dbReference type="RefSeq" id="WP_108312064.1">
    <property type="nucleotide sequence ID" value="NZ_NESN01000002.1"/>
</dbReference>
<comment type="subcellular location">
    <subcellularLocation>
        <location evidence="1">Cell membrane</location>
        <topology evidence="1">Multi-pass membrane protein</topology>
    </subcellularLocation>
</comment>
<dbReference type="Pfam" id="PF01810">
    <property type="entry name" value="LysE"/>
    <property type="match status" value="1"/>
</dbReference>
<keyword evidence="4 6" id="KW-1133">Transmembrane helix</keyword>
<organism evidence="7 8">
    <name type="scientific">Limnohabitans parvus II-B4</name>
    <dbReference type="NCBI Taxonomy" id="1293052"/>
    <lineage>
        <taxon>Bacteria</taxon>
        <taxon>Pseudomonadati</taxon>
        <taxon>Pseudomonadota</taxon>
        <taxon>Betaproteobacteria</taxon>
        <taxon>Burkholderiales</taxon>
        <taxon>Comamonadaceae</taxon>
        <taxon>Limnohabitans</taxon>
    </lineage>
</organism>
<sequence length="225" mass="23870">MPDAQQLWMFMAAGVLLNLTPGPDVLFIVSQSLRGGARAGVVAAWGITAGCFVHVCAAALGVGALLATSAAAFNAIKWLGAAYLMWIGLRLLWTTAKAGVVWDVGSALSARGVSDKLAEAPGLPSVFVKAFATNAVNPKVALFFLAFMPQFIPANTPDPAWTFVWLGCLFNFNGLLICMAWALAAAWLSQRTRLLQRGLQNLDRLAGCMFVGFGLKLAFTDAPVH</sequence>
<accession>A0A315FLK9</accession>
<gene>
    <name evidence="7" type="ORF">B9Z37_05705</name>
</gene>
<keyword evidence="2" id="KW-1003">Cell membrane</keyword>
<feature type="transmembrane region" description="Helical" evidence="6">
    <location>
        <begin position="7"/>
        <end position="30"/>
    </location>
</feature>